<gene>
    <name evidence="1" type="ORF">C7B65_05080</name>
</gene>
<keyword evidence="2" id="KW-1185">Reference proteome</keyword>
<accession>A0A2T1DLK9</accession>
<name>A0A2T1DLK9_9CYAN</name>
<reference evidence="1 2" key="1">
    <citation type="submission" date="2018-02" db="EMBL/GenBank/DDBJ databases">
        <authorList>
            <person name="Cohen D.B."/>
            <person name="Kent A.D."/>
        </authorList>
    </citation>
    <scope>NUCLEOTIDE SEQUENCE [LARGE SCALE GENOMIC DNA]</scope>
    <source>
        <strain evidence="1 2">ULC007</strain>
    </source>
</reference>
<dbReference type="EMBL" id="PVWG01000003">
    <property type="protein sequence ID" value="PSB21304.1"/>
    <property type="molecule type" value="Genomic_DNA"/>
</dbReference>
<dbReference type="Proteomes" id="UP000238634">
    <property type="component" value="Unassembled WGS sequence"/>
</dbReference>
<organism evidence="1 2">
    <name type="scientific">Phormidesmis priestleyi ULC007</name>
    <dbReference type="NCBI Taxonomy" id="1920490"/>
    <lineage>
        <taxon>Bacteria</taxon>
        <taxon>Bacillati</taxon>
        <taxon>Cyanobacteriota</taxon>
        <taxon>Cyanophyceae</taxon>
        <taxon>Leptolyngbyales</taxon>
        <taxon>Leptolyngbyaceae</taxon>
        <taxon>Phormidesmis</taxon>
    </lineage>
</organism>
<dbReference type="AlphaFoldDB" id="A0A2T1DLK9"/>
<sequence>MSWGKNERINYQKVCMNNAICNFSQMFGNATLTLALSPRRGNRRSIERTSPAGYRVFTNCFKFGLLGVCPLNPPFWGTLTPDFQFQRPPILGDLGAEAAHNEAK</sequence>
<evidence type="ECO:0000313" key="1">
    <source>
        <dbReference type="EMBL" id="PSB21304.1"/>
    </source>
</evidence>
<reference evidence="1 2" key="2">
    <citation type="submission" date="2018-03" db="EMBL/GenBank/DDBJ databases">
        <title>The ancient ancestry and fast evolution of plastids.</title>
        <authorList>
            <person name="Moore K.R."/>
            <person name="Magnabosco C."/>
            <person name="Momper L."/>
            <person name="Gold D.A."/>
            <person name="Bosak T."/>
            <person name="Fournier G.P."/>
        </authorList>
    </citation>
    <scope>NUCLEOTIDE SEQUENCE [LARGE SCALE GENOMIC DNA]</scope>
    <source>
        <strain evidence="1 2">ULC007</strain>
    </source>
</reference>
<comment type="caution">
    <text evidence="1">The sequence shown here is derived from an EMBL/GenBank/DDBJ whole genome shotgun (WGS) entry which is preliminary data.</text>
</comment>
<protein>
    <submittedName>
        <fullName evidence="1">Uncharacterized protein</fullName>
    </submittedName>
</protein>
<proteinExistence type="predicted"/>
<evidence type="ECO:0000313" key="2">
    <source>
        <dbReference type="Proteomes" id="UP000238634"/>
    </source>
</evidence>